<gene>
    <name evidence="1" type="ORF">MgSA37_01888</name>
</gene>
<dbReference type="EMBL" id="AP017313">
    <property type="protein sequence ID" value="BAU53718.1"/>
    <property type="molecule type" value="Genomic_DNA"/>
</dbReference>
<proteinExistence type="predicted"/>
<evidence type="ECO:0000313" key="2">
    <source>
        <dbReference type="Proteomes" id="UP000218263"/>
    </source>
</evidence>
<organism evidence="1 2">
    <name type="scientific">Mucilaginibacter gotjawali</name>
    <dbReference type="NCBI Taxonomy" id="1550579"/>
    <lineage>
        <taxon>Bacteria</taxon>
        <taxon>Pseudomonadati</taxon>
        <taxon>Bacteroidota</taxon>
        <taxon>Sphingobacteriia</taxon>
        <taxon>Sphingobacteriales</taxon>
        <taxon>Sphingobacteriaceae</taxon>
        <taxon>Mucilaginibacter</taxon>
    </lineage>
</organism>
<sequence>MTTKTAYAIAFLLGLGMVFLGARFFFSPEVATAAFGIRFNANGDYSFHHIKGIRDIFSGILLCALVLMKERRALGVMLFVATIIPVSDMITVLSKSYTSVQQAIPHIVATIICSVVGILLLAAKPQIKVPLKQRESLS</sequence>
<dbReference type="AlphaFoldDB" id="A0A0X8X233"/>
<dbReference type="KEGG" id="mgot:MgSA37_01888"/>
<dbReference type="Pfam" id="PF14087">
    <property type="entry name" value="DUF4267"/>
    <property type="match status" value="1"/>
</dbReference>
<dbReference type="InterPro" id="IPR025363">
    <property type="entry name" value="DUF4267"/>
</dbReference>
<accession>A0A0X8X233</accession>
<evidence type="ECO:0000313" key="1">
    <source>
        <dbReference type="EMBL" id="BAU53718.1"/>
    </source>
</evidence>
<name>A0A0X8X233_9SPHI</name>
<reference evidence="1 2" key="1">
    <citation type="submission" date="2015-12" db="EMBL/GenBank/DDBJ databases">
        <title>Genome sequence of Mucilaginibacter gotjawali.</title>
        <authorList>
            <person name="Lee J.S."/>
            <person name="Lee K.C."/>
            <person name="Kim K.K."/>
            <person name="Lee B.W."/>
        </authorList>
    </citation>
    <scope>NUCLEOTIDE SEQUENCE [LARGE SCALE GENOMIC DNA]</scope>
    <source>
        <strain evidence="1 2">SA3-7</strain>
    </source>
</reference>
<protein>
    <submittedName>
        <fullName evidence="1">Uncharacterized protein</fullName>
    </submittedName>
</protein>
<keyword evidence="2" id="KW-1185">Reference proteome</keyword>
<dbReference type="OrthoDB" id="2968810at2"/>
<dbReference type="Proteomes" id="UP000218263">
    <property type="component" value="Chromosome"/>
</dbReference>